<gene>
    <name evidence="2" type="ORF">F1189_21280</name>
</gene>
<dbReference type="Proteomes" id="UP000325255">
    <property type="component" value="Unassembled WGS sequence"/>
</dbReference>
<feature type="region of interest" description="Disordered" evidence="1">
    <location>
        <begin position="353"/>
        <end position="372"/>
    </location>
</feature>
<accession>A0A5M6IQ45</accession>
<evidence type="ECO:0000256" key="1">
    <source>
        <dbReference type="SAM" id="MobiDB-lite"/>
    </source>
</evidence>
<comment type="caution">
    <text evidence="2">The sequence shown here is derived from an EMBL/GenBank/DDBJ whole genome shotgun (WGS) entry which is preliminary data.</text>
</comment>
<dbReference type="AlphaFoldDB" id="A0A5M6IQ45"/>
<feature type="compositionally biased region" description="Basic and acidic residues" evidence="1">
    <location>
        <begin position="353"/>
        <end position="364"/>
    </location>
</feature>
<proteinExistence type="predicted"/>
<dbReference type="OrthoDB" id="7280567at2"/>
<dbReference type="EMBL" id="VWPK01000039">
    <property type="protein sequence ID" value="KAA5610039.1"/>
    <property type="molecule type" value="Genomic_DNA"/>
</dbReference>
<sequence length="372" mass="41403">MPSSTSSSERAWRRFWRTLLATAGGAAALAWLFIMGVDPYGNLPLSLPWFDRGPVDGNARYAFPALARDPRFDSALFGTSTSRLLRPAALNPVFGARFANLSMNSATSYEQARLLALFLRHHPRPRVIAIGLDREWCVTPPVDARYTFRRFPEWLYDESWPGRWGDYQHMFDMYTLEKAGQAFAQWTGLAPRVYGRDGYTRFVPPDAQYDRARAAVRLREALPWDMPKDDAAAPASWALPGVDRLRAALAAVPERTLKLLFFVPYNHRLIAQAPGPALALQTECKRRVAALGRSLPNLAVVDFMIPGPITLDDDNYWDPHHYRNGIAERIVADLAGALRGEATPDAAILVLPRSEDPALPRHGPDGGNASSP</sequence>
<keyword evidence="3" id="KW-1185">Reference proteome</keyword>
<protein>
    <submittedName>
        <fullName evidence="2">Uncharacterized protein</fullName>
    </submittedName>
</protein>
<name>A0A5M6IQ45_9PROT</name>
<reference evidence="2 3" key="1">
    <citation type="submission" date="2019-09" db="EMBL/GenBank/DDBJ databases">
        <title>Genome sequence of Rhodovastum atsumiense, a diverse member of the Acetobacteraceae family of non-sulfur purple photosynthetic bacteria.</title>
        <authorList>
            <person name="Meyer T."/>
            <person name="Kyndt J."/>
        </authorList>
    </citation>
    <scope>NUCLEOTIDE SEQUENCE [LARGE SCALE GENOMIC DNA]</scope>
    <source>
        <strain evidence="2 3">DSM 21279</strain>
    </source>
</reference>
<evidence type="ECO:0000313" key="3">
    <source>
        <dbReference type="Proteomes" id="UP000325255"/>
    </source>
</evidence>
<evidence type="ECO:0000313" key="2">
    <source>
        <dbReference type="EMBL" id="KAA5610039.1"/>
    </source>
</evidence>
<organism evidence="2 3">
    <name type="scientific">Rhodovastum atsumiense</name>
    <dbReference type="NCBI Taxonomy" id="504468"/>
    <lineage>
        <taxon>Bacteria</taxon>
        <taxon>Pseudomonadati</taxon>
        <taxon>Pseudomonadota</taxon>
        <taxon>Alphaproteobacteria</taxon>
        <taxon>Acetobacterales</taxon>
        <taxon>Acetobacteraceae</taxon>
        <taxon>Rhodovastum</taxon>
    </lineage>
</organism>
<dbReference type="RefSeq" id="WP_150042893.1">
    <property type="nucleotide sequence ID" value="NZ_OW485601.1"/>
</dbReference>